<dbReference type="Proteomes" id="UP000027138">
    <property type="component" value="Unassembled WGS sequence"/>
</dbReference>
<name>A0A067JIL4_JATCU</name>
<sequence length="106" mass="11836">MKGERGIEASLSTDRTWLAEKSKRKQKMQLNLLRARIAPSWFTEPVGTERERVKATPSLRPPSIAGEPRKRPRHGSVRGKVTDLPAIVAFARNEGREGRRGLSCCG</sequence>
<keyword evidence="3" id="KW-1185">Reference proteome</keyword>
<evidence type="ECO:0000313" key="2">
    <source>
        <dbReference type="EMBL" id="KDP23791.1"/>
    </source>
</evidence>
<gene>
    <name evidence="2" type="ORF">JCGZ_00123</name>
</gene>
<proteinExistence type="predicted"/>
<reference evidence="2 3" key="1">
    <citation type="journal article" date="2014" name="PLoS ONE">
        <title>Global Analysis of Gene Expression Profiles in Physic Nut (Jatropha curcas L.) Seedlings Exposed to Salt Stress.</title>
        <authorList>
            <person name="Zhang L."/>
            <person name="Zhang C."/>
            <person name="Wu P."/>
            <person name="Chen Y."/>
            <person name="Li M."/>
            <person name="Jiang H."/>
            <person name="Wu G."/>
        </authorList>
    </citation>
    <scope>NUCLEOTIDE SEQUENCE [LARGE SCALE GENOMIC DNA]</scope>
    <source>
        <strain evidence="3">cv. GZQX0401</strain>
        <tissue evidence="2">Young leaves</tissue>
    </source>
</reference>
<evidence type="ECO:0000313" key="3">
    <source>
        <dbReference type="Proteomes" id="UP000027138"/>
    </source>
</evidence>
<protein>
    <submittedName>
        <fullName evidence="2">Uncharacterized protein</fullName>
    </submittedName>
</protein>
<accession>A0A067JIL4</accession>
<organism evidence="2 3">
    <name type="scientific">Jatropha curcas</name>
    <name type="common">Barbados nut</name>
    <dbReference type="NCBI Taxonomy" id="180498"/>
    <lineage>
        <taxon>Eukaryota</taxon>
        <taxon>Viridiplantae</taxon>
        <taxon>Streptophyta</taxon>
        <taxon>Embryophyta</taxon>
        <taxon>Tracheophyta</taxon>
        <taxon>Spermatophyta</taxon>
        <taxon>Magnoliopsida</taxon>
        <taxon>eudicotyledons</taxon>
        <taxon>Gunneridae</taxon>
        <taxon>Pentapetalae</taxon>
        <taxon>rosids</taxon>
        <taxon>fabids</taxon>
        <taxon>Malpighiales</taxon>
        <taxon>Euphorbiaceae</taxon>
        <taxon>Crotonoideae</taxon>
        <taxon>Jatropheae</taxon>
        <taxon>Jatropha</taxon>
    </lineage>
</organism>
<feature type="region of interest" description="Disordered" evidence="1">
    <location>
        <begin position="47"/>
        <end position="80"/>
    </location>
</feature>
<evidence type="ECO:0000256" key="1">
    <source>
        <dbReference type="SAM" id="MobiDB-lite"/>
    </source>
</evidence>
<dbReference type="EMBL" id="KK915208">
    <property type="protein sequence ID" value="KDP23791.1"/>
    <property type="molecule type" value="Genomic_DNA"/>
</dbReference>
<dbReference type="AlphaFoldDB" id="A0A067JIL4"/>